<dbReference type="InterPro" id="IPR050237">
    <property type="entry name" value="ATP-dep_AMP-bd_enzyme"/>
</dbReference>
<evidence type="ECO:0000259" key="1">
    <source>
        <dbReference type="Pfam" id="PF00501"/>
    </source>
</evidence>
<evidence type="ECO:0000313" key="4">
    <source>
        <dbReference type="Proteomes" id="UP001185069"/>
    </source>
</evidence>
<dbReference type="EC" id="6.2.1.26" evidence="3"/>
<dbReference type="Pfam" id="PF13193">
    <property type="entry name" value="AMP-binding_C"/>
    <property type="match status" value="1"/>
</dbReference>
<dbReference type="RefSeq" id="WP_309799115.1">
    <property type="nucleotide sequence ID" value="NZ_BAAAHY010000005.1"/>
</dbReference>
<reference evidence="3 4" key="1">
    <citation type="submission" date="2023-07" db="EMBL/GenBank/DDBJ databases">
        <title>Sequencing the genomes of 1000 actinobacteria strains.</title>
        <authorList>
            <person name="Klenk H.-P."/>
        </authorList>
    </citation>
    <scope>NUCLEOTIDE SEQUENCE [LARGE SCALE GENOMIC DNA]</scope>
    <source>
        <strain evidence="3 4">DSM 14555</strain>
    </source>
</reference>
<dbReference type="InterPro" id="IPR020845">
    <property type="entry name" value="AMP-binding_CS"/>
</dbReference>
<dbReference type="InterPro" id="IPR000873">
    <property type="entry name" value="AMP-dep_synth/lig_dom"/>
</dbReference>
<accession>A0ABU1JDI2</accession>
<dbReference type="GO" id="GO:0008756">
    <property type="term" value="F:o-succinylbenzoate-CoA ligase activity"/>
    <property type="evidence" value="ECO:0007669"/>
    <property type="project" value="UniProtKB-EC"/>
</dbReference>
<keyword evidence="4" id="KW-1185">Reference proteome</keyword>
<dbReference type="PROSITE" id="PS00455">
    <property type="entry name" value="AMP_BINDING"/>
    <property type="match status" value="1"/>
</dbReference>
<dbReference type="InterPro" id="IPR042099">
    <property type="entry name" value="ANL_N_sf"/>
</dbReference>
<feature type="domain" description="AMP-binding enzyme C-terminal" evidence="2">
    <location>
        <begin position="285"/>
        <end position="354"/>
    </location>
</feature>
<dbReference type="EMBL" id="JAVDQF010000001">
    <property type="protein sequence ID" value="MDR6270205.1"/>
    <property type="molecule type" value="Genomic_DNA"/>
</dbReference>
<dbReference type="InterPro" id="IPR025110">
    <property type="entry name" value="AMP-bd_C"/>
</dbReference>
<evidence type="ECO:0000259" key="2">
    <source>
        <dbReference type="Pfam" id="PF13193"/>
    </source>
</evidence>
<dbReference type="Gene3D" id="3.40.50.12780">
    <property type="entry name" value="N-terminal domain of ligase-like"/>
    <property type="match status" value="1"/>
</dbReference>
<dbReference type="PANTHER" id="PTHR43767:SF1">
    <property type="entry name" value="NONRIBOSOMAL PEPTIDE SYNTHASE PES1 (EUROFUNG)-RELATED"/>
    <property type="match status" value="1"/>
</dbReference>
<proteinExistence type="predicted"/>
<protein>
    <submittedName>
        <fullName evidence="3">O-succinylbenzoic acid--CoA ligase</fullName>
        <ecNumber evidence="3">6.2.1.26</ecNumber>
    </submittedName>
</protein>
<organism evidence="3 4">
    <name type="scientific">Arthrobacter russicus</name>
    <dbReference type="NCBI Taxonomy" id="172040"/>
    <lineage>
        <taxon>Bacteria</taxon>
        <taxon>Bacillati</taxon>
        <taxon>Actinomycetota</taxon>
        <taxon>Actinomycetes</taxon>
        <taxon>Micrococcales</taxon>
        <taxon>Micrococcaceae</taxon>
        <taxon>Arthrobacter</taxon>
    </lineage>
</organism>
<evidence type="ECO:0000313" key="3">
    <source>
        <dbReference type="EMBL" id="MDR6270205.1"/>
    </source>
</evidence>
<sequence>MNPDELLKALAAALAGEGRAVSLSPDRVELIDAESAGAPEGTAVVVGTSGSTGRPKRTMLGVDALAASSMGTAVALRGEGQWLLALPTFYVAGVQVLVRSLFAGTRPEVMRGAFSPEAFTAAAQEMTDPFRLTSLVPTQLQRLIDAPESLSALRRFNAILLGGAPAGEQLLHRALDLGLNVFTTYGSAETCGGCVYDGEPLDGVEVAVDDGRILLGGEVLAAGYLGDPQRSAATFRELNGKRWYRTEDLGEFDESGRLRVIGRADDVLITGGLKVSAATLAGQLQQLSGVRDAFVTGVADPEWGQRVLAAVLLDPGSELGEPRLRAAAKELLAPHEVPKRFLVLPEFPYLPQGKIDRQALIERLRAADSDDLGENGQR</sequence>
<dbReference type="Gene3D" id="3.30.300.30">
    <property type="match status" value="1"/>
</dbReference>
<name>A0ABU1JDI2_9MICC</name>
<dbReference type="InterPro" id="IPR045851">
    <property type="entry name" value="AMP-bd_C_sf"/>
</dbReference>
<comment type="caution">
    <text evidence="3">The sequence shown here is derived from an EMBL/GenBank/DDBJ whole genome shotgun (WGS) entry which is preliminary data.</text>
</comment>
<dbReference type="Proteomes" id="UP001185069">
    <property type="component" value="Unassembled WGS sequence"/>
</dbReference>
<dbReference type="PANTHER" id="PTHR43767">
    <property type="entry name" value="LONG-CHAIN-FATTY-ACID--COA LIGASE"/>
    <property type="match status" value="1"/>
</dbReference>
<feature type="domain" description="AMP-dependent synthetase/ligase" evidence="1">
    <location>
        <begin position="33"/>
        <end position="200"/>
    </location>
</feature>
<keyword evidence="3" id="KW-0436">Ligase</keyword>
<dbReference type="Pfam" id="PF00501">
    <property type="entry name" value="AMP-binding"/>
    <property type="match status" value="1"/>
</dbReference>
<dbReference type="SUPFAM" id="SSF56801">
    <property type="entry name" value="Acetyl-CoA synthetase-like"/>
    <property type="match status" value="1"/>
</dbReference>
<gene>
    <name evidence="3" type="ORF">JOE69_002443</name>
</gene>